<comment type="caution">
    <text evidence="2">The sequence shown here is derived from an EMBL/GenBank/DDBJ whole genome shotgun (WGS) entry which is preliminary data.</text>
</comment>
<dbReference type="Proteomes" id="UP000237271">
    <property type="component" value="Unassembled WGS sequence"/>
</dbReference>
<accession>A0A2P4Y217</accession>
<feature type="region of interest" description="Disordered" evidence="1">
    <location>
        <begin position="39"/>
        <end position="59"/>
    </location>
</feature>
<gene>
    <name evidence="2" type="ORF">PHPALM_11523</name>
</gene>
<sequence>MLSLEVVWRSLTASLPLCRKTTQVNQLDTSIKLSCFRRANQKRNNTEKTPPPTTETDEQEAFTMRCDVVNWTRGRGDL</sequence>
<name>A0A2P4Y217_9STRA</name>
<evidence type="ECO:0000313" key="3">
    <source>
        <dbReference type="Proteomes" id="UP000237271"/>
    </source>
</evidence>
<evidence type="ECO:0000313" key="2">
    <source>
        <dbReference type="EMBL" id="POM71846.1"/>
    </source>
</evidence>
<protein>
    <submittedName>
        <fullName evidence="2">Uncharacterized protein</fullName>
    </submittedName>
</protein>
<reference evidence="2 3" key="1">
    <citation type="journal article" date="2017" name="Genome Biol. Evol.">
        <title>Phytophthora megakarya and P. palmivora, closely related causal agents of cacao black pod rot, underwent increases in genome sizes and gene numbers by different mechanisms.</title>
        <authorList>
            <person name="Ali S.S."/>
            <person name="Shao J."/>
            <person name="Lary D.J."/>
            <person name="Kronmiller B."/>
            <person name="Shen D."/>
            <person name="Strem M.D."/>
            <person name="Amoako-Attah I."/>
            <person name="Akrofi A.Y."/>
            <person name="Begoude B.A."/>
            <person name="Ten Hoopen G.M."/>
            <person name="Coulibaly K."/>
            <person name="Kebe B.I."/>
            <person name="Melnick R.L."/>
            <person name="Guiltinan M.J."/>
            <person name="Tyler B.M."/>
            <person name="Meinhardt L.W."/>
            <person name="Bailey B.A."/>
        </authorList>
    </citation>
    <scope>NUCLEOTIDE SEQUENCE [LARGE SCALE GENOMIC DNA]</scope>
    <source>
        <strain evidence="3">sbr112.9</strain>
    </source>
</reference>
<dbReference type="EMBL" id="NCKW01006399">
    <property type="protein sequence ID" value="POM71846.1"/>
    <property type="molecule type" value="Genomic_DNA"/>
</dbReference>
<proteinExistence type="predicted"/>
<dbReference type="AlphaFoldDB" id="A0A2P4Y217"/>
<evidence type="ECO:0000256" key="1">
    <source>
        <dbReference type="SAM" id="MobiDB-lite"/>
    </source>
</evidence>
<keyword evidence="3" id="KW-1185">Reference proteome</keyword>
<organism evidence="2 3">
    <name type="scientific">Phytophthora palmivora</name>
    <dbReference type="NCBI Taxonomy" id="4796"/>
    <lineage>
        <taxon>Eukaryota</taxon>
        <taxon>Sar</taxon>
        <taxon>Stramenopiles</taxon>
        <taxon>Oomycota</taxon>
        <taxon>Peronosporomycetes</taxon>
        <taxon>Peronosporales</taxon>
        <taxon>Peronosporaceae</taxon>
        <taxon>Phytophthora</taxon>
    </lineage>
</organism>